<accession>A0A915I786</accession>
<sequence length="192" mass="22320">MYQTLPHMKDLQNLYKNCLNYKKSDLYSSPLVEKIFRACGGDAIFNPDVEVEKDIEQVMADVHRNFGSDSVFSFPVGNSLQMDALFSDEFNAMNRVYRKLYNGSEPDSKISNIFEQISKVQYDINHGGYRYGPTSYTKSQLKTRLKNHTVDWVKYVELSVMTKESDIIVNMDDLKTKDEIVKKYGKRYIIFS</sequence>
<dbReference type="Proteomes" id="UP000887565">
    <property type="component" value="Unplaced"/>
</dbReference>
<name>A0A915I786_ROMCU</name>
<proteinExistence type="predicted"/>
<keyword evidence="1" id="KW-1185">Reference proteome</keyword>
<organism evidence="1 2">
    <name type="scientific">Romanomermis culicivorax</name>
    <name type="common">Nematode worm</name>
    <dbReference type="NCBI Taxonomy" id="13658"/>
    <lineage>
        <taxon>Eukaryota</taxon>
        <taxon>Metazoa</taxon>
        <taxon>Ecdysozoa</taxon>
        <taxon>Nematoda</taxon>
        <taxon>Enoplea</taxon>
        <taxon>Dorylaimia</taxon>
        <taxon>Mermithida</taxon>
        <taxon>Mermithoidea</taxon>
        <taxon>Mermithidae</taxon>
        <taxon>Romanomermis</taxon>
    </lineage>
</organism>
<evidence type="ECO:0000313" key="2">
    <source>
        <dbReference type="WBParaSite" id="nRc.2.0.1.t09731-RA"/>
    </source>
</evidence>
<protein>
    <submittedName>
        <fullName evidence="2">Uncharacterized protein</fullName>
    </submittedName>
</protein>
<reference evidence="2" key="1">
    <citation type="submission" date="2022-11" db="UniProtKB">
        <authorList>
            <consortium name="WormBaseParasite"/>
        </authorList>
    </citation>
    <scope>IDENTIFICATION</scope>
</reference>
<dbReference type="WBParaSite" id="nRc.2.0.1.t09731-RA">
    <property type="protein sequence ID" value="nRc.2.0.1.t09731-RA"/>
    <property type="gene ID" value="nRc.2.0.1.g09731"/>
</dbReference>
<evidence type="ECO:0000313" key="1">
    <source>
        <dbReference type="Proteomes" id="UP000887565"/>
    </source>
</evidence>
<dbReference type="AlphaFoldDB" id="A0A915I786"/>